<accession>A0A6I4V0Q6</accession>
<protein>
    <submittedName>
        <fullName evidence="2">Uncharacterized protein</fullName>
    </submittedName>
</protein>
<proteinExistence type="predicted"/>
<dbReference type="RefSeq" id="WP_160729645.1">
    <property type="nucleotide sequence ID" value="NZ_WTYP01000001.1"/>
</dbReference>
<keyword evidence="1" id="KW-0732">Signal</keyword>
<feature type="chain" id="PRO_5026288184" evidence="1">
    <location>
        <begin position="23"/>
        <end position="193"/>
    </location>
</feature>
<comment type="caution">
    <text evidence="2">The sequence shown here is derived from an EMBL/GenBank/DDBJ whole genome shotgun (WGS) entry which is preliminary data.</text>
</comment>
<evidence type="ECO:0000313" key="3">
    <source>
        <dbReference type="Proteomes" id="UP000471435"/>
    </source>
</evidence>
<gene>
    <name evidence="2" type="ORF">GRI43_03250</name>
</gene>
<name>A0A6I4V0Q6_9SPHN</name>
<reference evidence="2 3" key="1">
    <citation type="submission" date="2019-12" db="EMBL/GenBank/DDBJ databases">
        <title>Genomic-based taxomic classification of the family Erythrobacteraceae.</title>
        <authorList>
            <person name="Xu L."/>
        </authorList>
    </citation>
    <scope>NUCLEOTIDE SEQUENCE [LARGE SCALE GENOMIC DNA]</scope>
    <source>
        <strain evidence="2 3">SW-109</strain>
    </source>
</reference>
<evidence type="ECO:0000256" key="1">
    <source>
        <dbReference type="SAM" id="SignalP"/>
    </source>
</evidence>
<sequence>MKFGLSAALTACIFALPATAHAAENLDCAIVVSGDAEAAKLDRYVEEFSSETFDEDLMSQGVMEVLAGQIEACAAENSWSEQASEMAFLYSMSLLNERGMRQSAPIAADILRQIDNDIPASERDRFWAIAQTIAGDITELGEAVMPDDDDIVFLGEILERLDPGGSESTDEDVGALMTMIILKRQAKDLFANF</sequence>
<dbReference type="Proteomes" id="UP000471435">
    <property type="component" value="Unassembled WGS sequence"/>
</dbReference>
<organism evidence="2 3">
    <name type="scientific">Pontixanthobacter luteolus</name>
    <dbReference type="NCBI Taxonomy" id="295089"/>
    <lineage>
        <taxon>Bacteria</taxon>
        <taxon>Pseudomonadati</taxon>
        <taxon>Pseudomonadota</taxon>
        <taxon>Alphaproteobacteria</taxon>
        <taxon>Sphingomonadales</taxon>
        <taxon>Erythrobacteraceae</taxon>
        <taxon>Pontixanthobacter</taxon>
    </lineage>
</organism>
<keyword evidence="3" id="KW-1185">Reference proteome</keyword>
<dbReference type="AlphaFoldDB" id="A0A6I4V0Q6"/>
<dbReference type="EMBL" id="WTYP01000001">
    <property type="protein sequence ID" value="MXP46410.1"/>
    <property type="molecule type" value="Genomic_DNA"/>
</dbReference>
<feature type="signal peptide" evidence="1">
    <location>
        <begin position="1"/>
        <end position="22"/>
    </location>
</feature>
<evidence type="ECO:0000313" key="2">
    <source>
        <dbReference type="EMBL" id="MXP46410.1"/>
    </source>
</evidence>